<protein>
    <submittedName>
        <fullName evidence="1">Uncharacterized protein</fullName>
    </submittedName>
</protein>
<evidence type="ECO:0000313" key="1">
    <source>
        <dbReference type="EMBL" id="MDC8015918.1"/>
    </source>
</evidence>
<dbReference type="RefSeq" id="WP_263543550.1">
    <property type="nucleotide sequence ID" value="NZ_JAOVZO020000023.1"/>
</dbReference>
<name>A0A9X3YRQ4_9GAMM</name>
<comment type="caution">
    <text evidence="1">The sequence shown here is derived from an EMBL/GenBank/DDBJ whole genome shotgun (WGS) entry which is preliminary data.</text>
</comment>
<dbReference type="AlphaFoldDB" id="A0A9X3YRQ4"/>
<keyword evidence="2" id="KW-1185">Reference proteome</keyword>
<accession>A0A9X3YRQ4</accession>
<gene>
    <name evidence="1" type="ORF">OD750_025625</name>
</gene>
<proteinExistence type="predicted"/>
<dbReference type="Proteomes" id="UP001139971">
    <property type="component" value="Unassembled WGS sequence"/>
</dbReference>
<reference evidence="1" key="1">
    <citation type="submission" date="2023-02" db="EMBL/GenBank/DDBJ databases">
        <title>Tahibacter soli sp. nov. isolated from soil.</title>
        <authorList>
            <person name="Baek J.H."/>
            <person name="Lee J.K."/>
            <person name="Choi D.G."/>
            <person name="Jeon C.O."/>
        </authorList>
    </citation>
    <scope>NUCLEOTIDE SEQUENCE</scope>
    <source>
        <strain evidence="1">BL</strain>
    </source>
</reference>
<evidence type="ECO:0000313" key="2">
    <source>
        <dbReference type="Proteomes" id="UP001139971"/>
    </source>
</evidence>
<dbReference type="EMBL" id="JAOVZO020000023">
    <property type="protein sequence ID" value="MDC8015918.1"/>
    <property type="molecule type" value="Genomic_DNA"/>
</dbReference>
<organism evidence="1 2">
    <name type="scientific">Tahibacter soli</name>
    <dbReference type="NCBI Taxonomy" id="2983605"/>
    <lineage>
        <taxon>Bacteria</taxon>
        <taxon>Pseudomonadati</taxon>
        <taxon>Pseudomonadota</taxon>
        <taxon>Gammaproteobacteria</taxon>
        <taxon>Lysobacterales</taxon>
        <taxon>Rhodanobacteraceae</taxon>
        <taxon>Tahibacter</taxon>
    </lineage>
</organism>
<sequence length="61" mass="6220">MKNIRLSKETLRVLVPAETDAVAGGTASRPVTCITGWAPCVPPPSHQPPCPVSVGGTACPP</sequence>